<dbReference type="InterPro" id="IPR050809">
    <property type="entry name" value="UgpAE/MalFG_permease"/>
</dbReference>
<evidence type="ECO:0000313" key="10">
    <source>
        <dbReference type="Proteomes" id="UP000824025"/>
    </source>
</evidence>
<organism evidence="9 10">
    <name type="scientific">Candidatus Borkfalkia avicola</name>
    <dbReference type="NCBI Taxonomy" id="2838503"/>
    <lineage>
        <taxon>Bacteria</taxon>
        <taxon>Bacillati</taxon>
        <taxon>Bacillota</taxon>
        <taxon>Clostridia</taxon>
        <taxon>Christensenellales</taxon>
        <taxon>Christensenellaceae</taxon>
        <taxon>Candidatus Borkfalkia</taxon>
    </lineage>
</organism>
<reference evidence="9" key="1">
    <citation type="journal article" date="2021" name="PeerJ">
        <title>Extensive microbial diversity within the chicken gut microbiome revealed by metagenomics and culture.</title>
        <authorList>
            <person name="Gilroy R."/>
            <person name="Ravi A."/>
            <person name="Getino M."/>
            <person name="Pursley I."/>
            <person name="Horton D.L."/>
            <person name="Alikhan N.F."/>
            <person name="Baker D."/>
            <person name="Gharbi K."/>
            <person name="Hall N."/>
            <person name="Watson M."/>
            <person name="Adriaenssens E.M."/>
            <person name="Foster-Nyarko E."/>
            <person name="Jarju S."/>
            <person name="Secka A."/>
            <person name="Antonio M."/>
            <person name="Oren A."/>
            <person name="Chaudhuri R.R."/>
            <person name="La Ragione R."/>
            <person name="Hildebrand F."/>
            <person name="Pallen M.J."/>
        </authorList>
    </citation>
    <scope>NUCLEOTIDE SEQUENCE</scope>
    <source>
        <strain evidence="9">CHK192-19661</strain>
    </source>
</reference>
<feature type="domain" description="ABC transmembrane type-1" evidence="8">
    <location>
        <begin position="89"/>
        <end position="307"/>
    </location>
</feature>
<comment type="similarity">
    <text evidence="7">Belongs to the binding-protein-dependent transport system permease family.</text>
</comment>
<dbReference type="Gene3D" id="1.10.3720.10">
    <property type="entry name" value="MetI-like"/>
    <property type="match status" value="1"/>
</dbReference>
<comment type="subcellular location">
    <subcellularLocation>
        <location evidence="1 7">Cell membrane</location>
        <topology evidence="1 7">Multi-pass membrane protein</topology>
    </subcellularLocation>
</comment>
<feature type="transmembrane region" description="Helical" evidence="7">
    <location>
        <begin position="28"/>
        <end position="49"/>
    </location>
</feature>
<dbReference type="PANTHER" id="PTHR43227">
    <property type="entry name" value="BLL4140 PROTEIN"/>
    <property type="match status" value="1"/>
</dbReference>
<dbReference type="AlphaFoldDB" id="A0A9D2D661"/>
<dbReference type="GO" id="GO:0055085">
    <property type="term" value="P:transmembrane transport"/>
    <property type="evidence" value="ECO:0007669"/>
    <property type="project" value="InterPro"/>
</dbReference>
<feature type="transmembrane region" description="Helical" evidence="7">
    <location>
        <begin position="288"/>
        <end position="311"/>
    </location>
</feature>
<evidence type="ECO:0000256" key="6">
    <source>
        <dbReference type="ARBA" id="ARBA00023136"/>
    </source>
</evidence>
<evidence type="ECO:0000256" key="5">
    <source>
        <dbReference type="ARBA" id="ARBA00022989"/>
    </source>
</evidence>
<evidence type="ECO:0000256" key="2">
    <source>
        <dbReference type="ARBA" id="ARBA00022448"/>
    </source>
</evidence>
<dbReference type="Proteomes" id="UP000824025">
    <property type="component" value="Unassembled WGS sequence"/>
</dbReference>
<feature type="transmembrane region" description="Helical" evidence="7">
    <location>
        <begin position="131"/>
        <end position="150"/>
    </location>
</feature>
<evidence type="ECO:0000313" key="9">
    <source>
        <dbReference type="EMBL" id="HIZ09259.1"/>
    </source>
</evidence>
<keyword evidence="2 7" id="KW-0813">Transport</keyword>
<dbReference type="EMBL" id="DXCF01000010">
    <property type="protein sequence ID" value="HIZ09259.1"/>
    <property type="molecule type" value="Genomic_DNA"/>
</dbReference>
<accession>A0A9D2D661</accession>
<reference evidence="9" key="2">
    <citation type="submission" date="2021-04" db="EMBL/GenBank/DDBJ databases">
        <authorList>
            <person name="Gilroy R."/>
        </authorList>
    </citation>
    <scope>NUCLEOTIDE SEQUENCE</scope>
    <source>
        <strain evidence="9">CHK192-19661</strain>
    </source>
</reference>
<evidence type="ECO:0000256" key="4">
    <source>
        <dbReference type="ARBA" id="ARBA00022692"/>
    </source>
</evidence>
<evidence type="ECO:0000259" key="8">
    <source>
        <dbReference type="PROSITE" id="PS50928"/>
    </source>
</evidence>
<dbReference type="PROSITE" id="PS50928">
    <property type="entry name" value="ABC_TM1"/>
    <property type="match status" value="1"/>
</dbReference>
<proteinExistence type="inferred from homology"/>
<dbReference type="InterPro" id="IPR035906">
    <property type="entry name" value="MetI-like_sf"/>
</dbReference>
<comment type="caution">
    <text evidence="9">The sequence shown here is derived from an EMBL/GenBank/DDBJ whole genome shotgun (WGS) entry which is preliminary data.</text>
</comment>
<feature type="transmembrane region" description="Helical" evidence="7">
    <location>
        <begin position="176"/>
        <end position="197"/>
    </location>
</feature>
<keyword evidence="5 7" id="KW-1133">Transmembrane helix</keyword>
<dbReference type="Pfam" id="PF00528">
    <property type="entry name" value="BPD_transp_1"/>
    <property type="match status" value="1"/>
</dbReference>
<keyword evidence="6 7" id="KW-0472">Membrane</keyword>
<evidence type="ECO:0000256" key="3">
    <source>
        <dbReference type="ARBA" id="ARBA00022475"/>
    </source>
</evidence>
<dbReference type="CDD" id="cd06261">
    <property type="entry name" value="TM_PBP2"/>
    <property type="match status" value="1"/>
</dbReference>
<keyword evidence="4 7" id="KW-0812">Transmembrane</keyword>
<gene>
    <name evidence="9" type="ORF">H9726_02100</name>
</gene>
<feature type="transmembrane region" description="Helical" evidence="7">
    <location>
        <begin position="226"/>
        <end position="243"/>
    </location>
</feature>
<name>A0A9D2D661_9FIRM</name>
<dbReference type="GO" id="GO:0005886">
    <property type="term" value="C:plasma membrane"/>
    <property type="evidence" value="ECO:0007669"/>
    <property type="project" value="UniProtKB-SubCell"/>
</dbReference>
<sequence>MKEELYAAAEDLPPRKERSMRKKRTAEAIFVYCAIALPLLQFLIFYVGVNINSIFLAFQEYDYGTGAYIFIGFDNFGTFFSDIAHATIMGISFRNSAIQYFCTLVIGMPLGIIFSFFVYKKIPWSGFFKVVLFLPSIISSIVLVLMYKYFLEWAIPTVLTAIGVENAPNFFYDSTYAFGTLIFFGLWIGFGGGVVVYTGTMSRIPDSIIEFGELEGMSMWQEFTRITLPMIFPTITVFLVTGVGDFFTANAGAYTFYAENAPYNVYTLGYYLFIKVIGANASLADYPYAAAAGLCLTLVAAPITLLVKYLLEKYGPNPEY</sequence>
<evidence type="ECO:0000256" key="7">
    <source>
        <dbReference type="RuleBase" id="RU363032"/>
    </source>
</evidence>
<dbReference type="InterPro" id="IPR000515">
    <property type="entry name" value="MetI-like"/>
</dbReference>
<feature type="transmembrane region" description="Helical" evidence="7">
    <location>
        <begin position="97"/>
        <end position="119"/>
    </location>
</feature>
<evidence type="ECO:0000256" key="1">
    <source>
        <dbReference type="ARBA" id="ARBA00004651"/>
    </source>
</evidence>
<dbReference type="SUPFAM" id="SSF161098">
    <property type="entry name" value="MetI-like"/>
    <property type="match status" value="1"/>
</dbReference>
<protein>
    <submittedName>
        <fullName evidence="9">Sugar ABC transporter permease</fullName>
    </submittedName>
</protein>
<keyword evidence="3" id="KW-1003">Cell membrane</keyword>
<dbReference type="PANTHER" id="PTHR43227:SF11">
    <property type="entry name" value="BLL4140 PROTEIN"/>
    <property type="match status" value="1"/>
</dbReference>